<feature type="region of interest" description="Disordered" evidence="7">
    <location>
        <begin position="2989"/>
        <end position="3033"/>
    </location>
</feature>
<evidence type="ECO:0000256" key="2">
    <source>
        <dbReference type="ARBA" id="ARBA00022490"/>
    </source>
</evidence>
<dbReference type="PANTHER" id="PTHR44981:SF3">
    <property type="entry name" value="PERICENTRIN"/>
    <property type="match status" value="1"/>
</dbReference>
<feature type="compositionally biased region" description="Polar residues" evidence="7">
    <location>
        <begin position="3018"/>
        <end position="3028"/>
    </location>
</feature>
<sequence>MEREAGGGGGGGGPEVHEQEHYCEIRQLIVQHEEEIRELHTKLKEQQQLLQKMEATHKEEMQQAEALHNLKLEALRLSSNNTHTSQLELMQTNLRKEKETALMELREMLNDKHAQEVAVLQGQYHFELERIKEQSDKEKEEMVVKHLDAMDKQKKEIALEMEKTHTQLLENLKRGCASNTDLTLKNLHEELSVKHQIELNEMERTLNAATEEVKRKLKSLSLEKEQVEMEHDILKNQYDLAMTKLQAEHEQKLEDMKEQSKKQEEELQQEIEKLMAMQEKLKGESEEEIKGLWSQLDSARASRQELSELKEQLLARTSHMEEMEYLKKDFQLKWDKKKSEHENELEQLRLYFEQKLKSVEENYREELTMLHQRLREMKDYSLLEVENSQDLHVESGSSAIFLEEMTEKERHDLFEQLTQQLERHKEELSCLRLHLDDKHRSEVELLRSSLTLQYEESLKKMRMDLSDRFTSEMEQLKRKHSLSLEQLRAKMSEEHLREIAKLGLQSAQDAARQVEMEVAERCLARENEYKAKLCILQVDTQKEDIEELRRENTKLKEISVCQEMHWKEELEQIKCKLIEDHANELRKAREEMEQTHKTKAEEWKREQQESRREAEEKLSLLRKELESKAECEKRALQKQSEFHEAEMIWLQQQQAARIVELEKSLKEQQNSVRQLEDTLVNAQKTLAQYDSELASTKTLMTEELEKAQEVLQEEWKAKLKDVQSRLVEEHEAITKKITREHEILFQELREKHTEELNLQRTELQHKHKEHISSLTSILQTKHQADTETLKSVFERQQQALETQIADMQNNHQAQITDLETKHLSDLDSLESTYISEIQLLQDEHRQALEDLWVDFRDQLLQKDKENQMFLAQVDEMKLQHVEELQICQDNLKIELTTVHMGKLKTMAAELEEAHNEDLAVVLGKQRRLLKDDYHNALDVQQEEILHIEEQHKKAIQELQDIHMVEVNQEKENCQHLQREMEEKVKFLELEDADAELRNLQQRDRENQEGETLMALLRSDMDICTNERKKLQESYQHALKLLLKMVKATKDTEDLIYKKIGLCLDESLASGDSGESRSIIGEIVLAQNRKTVEKWGIEKSSREHSFDSSLPDEVSELSEHLCESIFENPNLVFENEERIHKICHCFHIAVEKLLELVAESTKQLEETQKTNIHYEEELKRRNWEACQVVHERQKLMDCLNEESEAKNNLALELHKARGLIEGCLTERHALEEALKLKEESECHLVAELENLKAKLQELTQEHARSLEEQKLLISQKKALAANVGEREDVLLKEIEHLAKAKLELQCQVEKDCSTLNSQMKILEMELEEQLNKNQKITAMSLEVTDLRQQIQALERQLKNQRDFMDKQAVEREHERDEFQEEIHKLEMQLKVTRKSQTSEQSRVYEVETLHNEIKEKTEDYNTLFLDKEQIQKNLAVQKEEIEKLESRVRELEFMNREEAKNVNKLTQELQKMKKKEAELKQDKEALQQQQYDNLIQISTLQSKLDEIRHRVPREDSLDHTLMEQSKTQEELLSKNRNVLEIEDLKSVIEHLHDDKEQLLKDKTEEIEQLYKVIEKLQNELTLHEIRDSPDNFNNVALEEQEENLHNKLKKGSPHHLESRDEGDSCLLLNSSQKQILEQLESLLADRETWQQLLEEKECQFQAEIKNLEQNAQESSRQHFTELAALQLQYKELQEEHKLLNMCLTQKESDMTVTASCIQELKDKLRDSEIKLTETEKQFQAVSEQKIELVVKVENIRGKVVQLENERHVLAQTLHDKEATYQREISELHTAAAELKSQIEKMTEELETVRSEKDFFHSQLKSYREKVQDNDNKKLKLGELVPEPVPYVSSEEIEEGGEEREPNNKPSGSVEFSYRDEMEKYITVTNLKSSSKNLNIQDTHLKGMVLVHGTEVTNTVKEHQDPQPVFQQMLQLNHVFQSTQFSQKITENFESRVIDKTSWDSPEMMRKQNNSMELQISLPLTPFSEVDGMHSTGSASLCSDSSVLPGDITGLLEYPISYSNGSEETAAYLLQSQHSSLHIAASAIPEATDYNGAQENISVRDAEGFTLLQSKLQDDLKSTMSRREGASTEYGSNTSSDLVLQLNQEDPETILHQDSKIMTYLQCFGIVPDITEPARKEREVFSQQLKNVLKMVSEESYKILVLSEKSLPHNDKKNVQKSPSKEGWQKESLALLDTVQSLKDYFNKVPDKEDKENTPAFFDWRGDLLQAVQCVLEKERNMLQSYLQTHFCNPGSGDEGSLIEKLEHIVEQQEQQQKLVLEHLLSSDRNSLLTEIQDLEAELRLMHLQSQEKLQQLQETLINTENHQSKQEHQLRRQVELLEYKLQQEKSIASDLQASLKSEQEKSSEMHELLKQEHSAISNLKSDLCESKQTNERLQKSLQDLQEDIVKYSSALENKEKDMTAVLQDFQNEQVKEKELQHMLDEQQHQHKLKEEEKSKAIEELQAALELQCIQNNQLSVALEHEQSANSNLRKELEIEHSRCEALLSQYKNKLLELQKSEDVEKNRSLELLSALKHERILTEQLSMRINECGSCKHNDSLQELKAQLYKERSHARNLLAIIEKTRQQVLDSKKQMGEMQMPSEQAPKEQELHTTLQAAQAALQSQKEDIIHALKIQTEKDIQMRKKWDQLQSILRLLREQERGTEQRRREIKQEQQTEFGKLQELQEAGESLHELELQHWQNTRRTKDLQQILEHLEKQERYLNCHKNQDELPPCPSKNHYTHFTTDTVMLRVEQQKLENIREQLLIAAGYLSEFIYKTTERTVNWPPSNDEAVAALLHIVEELKAELLASSKSPIKPTCVINSMQESEGTTYQEERPILHNGLRTTEHEETKTNFVAENKSAMSSSNLKMQKLYRKYLRAESFRKALVYQKKYLLLLLGGFQECEQATLSLIARMGIYPSPDLTISELRSRSFTKFRSAIRVVIAISRLKFLVKKWHKVGRKEMPSESVSPSVRHNSCTRARIEVLKQHEVFPGDGTQEARHSSRSNLLSLGNSSPKPPQQLHNSTSSASSKDPEHSLTEYIAHLEAIQQRLGIIMPGQSRQEKL</sequence>
<dbReference type="GO" id="GO:0005813">
    <property type="term" value="C:centrosome"/>
    <property type="evidence" value="ECO:0007669"/>
    <property type="project" value="UniProtKB-SubCell"/>
</dbReference>
<proteinExistence type="predicted"/>
<evidence type="ECO:0000256" key="1">
    <source>
        <dbReference type="ARBA" id="ARBA00004300"/>
    </source>
</evidence>
<feature type="domain" description="Pericentrin/AKAP-450 centrosomal targeting" evidence="8">
    <location>
        <begin position="2873"/>
        <end position="2953"/>
    </location>
</feature>
<dbReference type="InterPro" id="IPR019528">
    <property type="entry name" value="PACT_domain"/>
</dbReference>
<gene>
    <name evidence="9" type="ORF">PODLI_1B017962</name>
</gene>
<feature type="compositionally biased region" description="Low complexity" evidence="7">
    <location>
        <begin position="3002"/>
        <end position="3012"/>
    </location>
</feature>
<keyword evidence="2" id="KW-0963">Cytoplasm</keyword>
<feature type="coiled-coil region" evidence="6">
    <location>
        <begin position="1540"/>
        <end position="1585"/>
    </location>
</feature>
<dbReference type="Proteomes" id="UP001178461">
    <property type="component" value="Chromosome 1"/>
</dbReference>
<feature type="coiled-coil region" evidence="6">
    <location>
        <begin position="937"/>
        <end position="997"/>
    </location>
</feature>
<organism evidence="9 10">
    <name type="scientific">Podarcis lilfordi</name>
    <name type="common">Lilford's wall lizard</name>
    <dbReference type="NCBI Taxonomy" id="74358"/>
    <lineage>
        <taxon>Eukaryota</taxon>
        <taxon>Metazoa</taxon>
        <taxon>Chordata</taxon>
        <taxon>Craniata</taxon>
        <taxon>Vertebrata</taxon>
        <taxon>Euteleostomi</taxon>
        <taxon>Lepidosauria</taxon>
        <taxon>Squamata</taxon>
        <taxon>Bifurcata</taxon>
        <taxon>Unidentata</taxon>
        <taxon>Episquamata</taxon>
        <taxon>Laterata</taxon>
        <taxon>Lacertibaenia</taxon>
        <taxon>Lacertidae</taxon>
        <taxon>Podarcis</taxon>
    </lineage>
</organism>
<feature type="coiled-coil region" evidence="6">
    <location>
        <begin position="192"/>
        <end position="316"/>
    </location>
</feature>
<dbReference type="EMBL" id="OX395126">
    <property type="protein sequence ID" value="CAI5761805.1"/>
    <property type="molecule type" value="Genomic_DNA"/>
</dbReference>
<feature type="coiled-coil region" evidence="6">
    <location>
        <begin position="1426"/>
        <end position="1491"/>
    </location>
</feature>
<feature type="coiled-coil region" evidence="6">
    <location>
        <begin position="29"/>
        <end position="70"/>
    </location>
</feature>
<keyword evidence="5" id="KW-0206">Cytoskeleton</keyword>
<accession>A0AA35JLN7</accession>
<protein>
    <submittedName>
        <fullName evidence="9">PACT_coil_coil domain-containing protein</fullName>
    </submittedName>
</protein>
<evidence type="ECO:0000256" key="7">
    <source>
        <dbReference type="SAM" id="MobiDB-lite"/>
    </source>
</evidence>
<evidence type="ECO:0000256" key="4">
    <source>
        <dbReference type="ARBA" id="ARBA00023054"/>
    </source>
</evidence>
<keyword evidence="10" id="KW-1185">Reference proteome</keyword>
<evidence type="ECO:0000259" key="8">
    <source>
        <dbReference type="Pfam" id="PF10495"/>
    </source>
</evidence>
<comment type="subcellular location">
    <subcellularLocation>
        <location evidence="1">Cytoplasm</location>
        <location evidence="1">Cytoskeleton</location>
        <location evidence="1">Microtubule organizing center</location>
        <location evidence="1">Centrosome</location>
    </subcellularLocation>
</comment>
<dbReference type="PANTHER" id="PTHR44981">
    <property type="entry name" value="PERICENTRIN-LIKE PROTEIN, ISOFORM F"/>
    <property type="match status" value="1"/>
</dbReference>
<evidence type="ECO:0000313" key="9">
    <source>
        <dbReference type="EMBL" id="CAI5761805.1"/>
    </source>
</evidence>
<dbReference type="Pfam" id="PF10495">
    <property type="entry name" value="PACT_coil_coil"/>
    <property type="match status" value="1"/>
</dbReference>
<dbReference type="GO" id="GO:0060090">
    <property type="term" value="F:molecular adaptor activity"/>
    <property type="evidence" value="ECO:0007669"/>
    <property type="project" value="InterPro"/>
</dbReference>
<dbReference type="GO" id="GO:0005737">
    <property type="term" value="C:cytoplasm"/>
    <property type="evidence" value="ECO:0007669"/>
    <property type="project" value="UniProtKB-ARBA"/>
</dbReference>
<feature type="coiled-coil region" evidence="6">
    <location>
        <begin position="1149"/>
        <end position="1176"/>
    </location>
</feature>
<evidence type="ECO:0000256" key="6">
    <source>
        <dbReference type="SAM" id="Coils"/>
    </source>
</evidence>
<dbReference type="InterPro" id="IPR028745">
    <property type="entry name" value="AKAP9/Pericentrin"/>
</dbReference>
<feature type="coiled-coil region" evidence="6">
    <location>
        <begin position="531"/>
        <end position="692"/>
    </location>
</feature>
<feature type="coiled-coil region" evidence="6">
    <location>
        <begin position="1311"/>
        <end position="1394"/>
    </location>
</feature>
<feature type="coiled-coil region" evidence="6">
    <location>
        <begin position="1638"/>
        <end position="1810"/>
    </location>
</feature>
<feature type="coiled-coil region" evidence="6">
    <location>
        <begin position="2389"/>
        <end position="2508"/>
    </location>
</feature>
<name>A0AA35JLN7_9SAUR</name>
<keyword evidence="4 6" id="KW-0175">Coiled coil</keyword>
<feature type="region of interest" description="Disordered" evidence="7">
    <location>
        <begin position="1844"/>
        <end position="1868"/>
    </location>
</feature>
<evidence type="ECO:0000256" key="5">
    <source>
        <dbReference type="ARBA" id="ARBA00023212"/>
    </source>
</evidence>
<evidence type="ECO:0000256" key="3">
    <source>
        <dbReference type="ARBA" id="ARBA00022553"/>
    </source>
</evidence>
<reference evidence="9" key="1">
    <citation type="submission" date="2022-12" db="EMBL/GenBank/DDBJ databases">
        <authorList>
            <person name="Alioto T."/>
            <person name="Alioto T."/>
            <person name="Gomez Garrido J."/>
        </authorList>
    </citation>
    <scope>NUCLEOTIDE SEQUENCE</scope>
</reference>
<feature type="coiled-coil region" evidence="6">
    <location>
        <begin position="2283"/>
        <end position="2360"/>
    </location>
</feature>
<dbReference type="GO" id="GO:0007165">
    <property type="term" value="P:signal transduction"/>
    <property type="evidence" value="ECO:0007669"/>
    <property type="project" value="InterPro"/>
</dbReference>
<evidence type="ECO:0000313" key="10">
    <source>
        <dbReference type="Proteomes" id="UP001178461"/>
    </source>
</evidence>
<feature type="compositionally biased region" description="Basic and acidic residues" evidence="7">
    <location>
        <begin position="2989"/>
        <end position="2999"/>
    </location>
</feature>
<keyword evidence="3" id="KW-0597">Phosphoprotein</keyword>